<accession>A0A518BA01</accession>
<dbReference type="Pfam" id="PF07596">
    <property type="entry name" value="SBP_bac_10"/>
    <property type="match status" value="1"/>
</dbReference>
<dbReference type="InterPro" id="IPR012902">
    <property type="entry name" value="N_methyl_site"/>
</dbReference>
<dbReference type="PANTHER" id="PTHR30093">
    <property type="entry name" value="GENERAL SECRETION PATHWAY PROTEIN G"/>
    <property type="match status" value="1"/>
</dbReference>
<evidence type="ECO:0000259" key="2">
    <source>
        <dbReference type="Pfam" id="PF07596"/>
    </source>
</evidence>
<evidence type="ECO:0000256" key="1">
    <source>
        <dbReference type="SAM" id="Phobius"/>
    </source>
</evidence>
<dbReference type="KEGG" id="knv:Pan216_46890"/>
<proteinExistence type="predicted"/>
<name>A0A518BA01_9BACT</name>
<dbReference type="NCBIfam" id="TIGR04294">
    <property type="entry name" value="pre_pil_HX9DG"/>
    <property type="match status" value="1"/>
</dbReference>
<organism evidence="3 4">
    <name type="scientific">Kolteria novifilia</name>
    <dbReference type="NCBI Taxonomy" id="2527975"/>
    <lineage>
        <taxon>Bacteria</taxon>
        <taxon>Pseudomonadati</taxon>
        <taxon>Planctomycetota</taxon>
        <taxon>Planctomycetia</taxon>
        <taxon>Kolteriales</taxon>
        <taxon>Kolteriaceae</taxon>
        <taxon>Kolteria</taxon>
    </lineage>
</organism>
<protein>
    <submittedName>
        <fullName evidence="3">Type II secretion system protein G</fullName>
    </submittedName>
</protein>
<dbReference type="EMBL" id="CP036279">
    <property type="protein sequence ID" value="QDU63808.1"/>
    <property type="molecule type" value="Genomic_DNA"/>
</dbReference>
<dbReference type="RefSeq" id="WP_419192853.1">
    <property type="nucleotide sequence ID" value="NZ_CP036279.1"/>
</dbReference>
<dbReference type="Pfam" id="PF07963">
    <property type="entry name" value="N_methyl"/>
    <property type="match status" value="1"/>
</dbReference>
<dbReference type="NCBIfam" id="TIGR02532">
    <property type="entry name" value="IV_pilin_GFxxxE"/>
    <property type="match status" value="1"/>
</dbReference>
<dbReference type="Proteomes" id="UP000317093">
    <property type="component" value="Chromosome"/>
</dbReference>
<sequence length="334" mass="36103">MNVRRVGFTLVELLVVIAIIGILVALLLPAVQQAREGARRLQCQSNLRQIGVALNNYHEQHGAFPPGGVNVNVHLREAWGWGALLLPYLDQHSLYDQLNVNQWELFHLLNNGYGGADGRRLAQRRINLFRCPSDGSAGDTLEGTPVDRHFDGNGVPNPPGGSYYAGTSNYVGVAGNFHVDTDNDGVLQLRGSRRIAAILDGTSKTFAVGERSWRCNAGCWIGNRNTGTSPGNARGPRGADYTQGRLSRLLNDPKPAGAGTDFNTCSTGFSSEHPGGGHFLMVDGSVHFIQDDINYNIPSGVNVADPSSVNAAEERQLGVYQRLGRIDDGQTLDF</sequence>
<dbReference type="AlphaFoldDB" id="A0A518BA01"/>
<dbReference type="InterPro" id="IPR011453">
    <property type="entry name" value="DUF1559"/>
</dbReference>
<feature type="domain" description="DUF1559" evidence="2">
    <location>
        <begin position="32"/>
        <end position="294"/>
    </location>
</feature>
<keyword evidence="1" id="KW-0472">Membrane</keyword>
<dbReference type="Gene3D" id="3.30.700.10">
    <property type="entry name" value="Glycoprotein, Type 4 Pilin"/>
    <property type="match status" value="1"/>
</dbReference>
<dbReference type="SUPFAM" id="SSF54523">
    <property type="entry name" value="Pili subunits"/>
    <property type="match status" value="1"/>
</dbReference>
<evidence type="ECO:0000313" key="4">
    <source>
        <dbReference type="Proteomes" id="UP000317093"/>
    </source>
</evidence>
<keyword evidence="1" id="KW-1133">Transmembrane helix</keyword>
<reference evidence="3 4" key="1">
    <citation type="submission" date="2019-02" db="EMBL/GenBank/DDBJ databases">
        <title>Deep-cultivation of Planctomycetes and their phenomic and genomic characterization uncovers novel biology.</title>
        <authorList>
            <person name="Wiegand S."/>
            <person name="Jogler M."/>
            <person name="Boedeker C."/>
            <person name="Pinto D."/>
            <person name="Vollmers J."/>
            <person name="Rivas-Marin E."/>
            <person name="Kohn T."/>
            <person name="Peeters S.H."/>
            <person name="Heuer A."/>
            <person name="Rast P."/>
            <person name="Oberbeckmann S."/>
            <person name="Bunk B."/>
            <person name="Jeske O."/>
            <person name="Meyerdierks A."/>
            <person name="Storesund J.E."/>
            <person name="Kallscheuer N."/>
            <person name="Luecker S."/>
            <person name="Lage O.M."/>
            <person name="Pohl T."/>
            <person name="Merkel B.J."/>
            <person name="Hornburger P."/>
            <person name="Mueller R.-W."/>
            <person name="Bruemmer F."/>
            <person name="Labrenz M."/>
            <person name="Spormann A.M."/>
            <person name="Op den Camp H."/>
            <person name="Overmann J."/>
            <person name="Amann R."/>
            <person name="Jetten M.S.M."/>
            <person name="Mascher T."/>
            <person name="Medema M.H."/>
            <person name="Devos D.P."/>
            <person name="Kaster A.-K."/>
            <person name="Ovreas L."/>
            <person name="Rohde M."/>
            <person name="Galperin M.Y."/>
            <person name="Jogler C."/>
        </authorList>
    </citation>
    <scope>NUCLEOTIDE SEQUENCE [LARGE SCALE GENOMIC DNA]</scope>
    <source>
        <strain evidence="3 4">Pan216</strain>
    </source>
</reference>
<dbReference type="PANTHER" id="PTHR30093:SF2">
    <property type="entry name" value="TYPE II SECRETION SYSTEM PROTEIN H"/>
    <property type="match status" value="1"/>
</dbReference>
<feature type="transmembrane region" description="Helical" evidence="1">
    <location>
        <begin position="6"/>
        <end position="31"/>
    </location>
</feature>
<evidence type="ECO:0000313" key="3">
    <source>
        <dbReference type="EMBL" id="QDU63808.1"/>
    </source>
</evidence>
<gene>
    <name evidence="3" type="primary">xcpT_24</name>
    <name evidence="3" type="ORF">Pan216_46890</name>
</gene>
<dbReference type="InterPro" id="IPR027558">
    <property type="entry name" value="Pre_pil_HX9DG_C"/>
</dbReference>
<dbReference type="InterPro" id="IPR045584">
    <property type="entry name" value="Pilin-like"/>
</dbReference>
<keyword evidence="1" id="KW-0812">Transmembrane</keyword>
<keyword evidence="4" id="KW-1185">Reference proteome</keyword>